<evidence type="ECO:0000313" key="6">
    <source>
        <dbReference type="EMBL" id="MEK8031722.1"/>
    </source>
</evidence>
<sequence>MTGYRSTPRRTAARTIIWTRTALAAGVALACLGTAQARPQPQGNLGLGLRELVEQQSMQPAARAEAAERSRARTALAVTDKQGRVRVNVHLDGKFSLAQVQSTARKMGIESVVTNAHYRHGVFTAFVPVAKAKDLAKLPGVKSVLLSTAPIADVGQVTSQGAATVRADQVNALGIKGAGVTVGVMSDSYDAAAGARTHAAQDIVNGDLPGPGNPDGHTEPVVVIEDIASGTDEGRAMMQIVHDLAPAAKLCFATAFNGEVGFADNIRKLADKTGPCKADVVVDDVIYFTEPMFSDGIIAQAADEVVAQGVSYFSSAGNRGSTMGYLAGYNKVDDATARASSQTVNLGLITPGSSDGGFHNLATDGQTIDVSRTITFGATSTLVLQWNDPFDSGKVTTDYDLYLYNAAGDQLVAVSADDNFSTDQPIEAVQVPAGTYQIVVVRSDTTTPSPTADQVRFVTFGSVVNGEYMNYTTPITFGHNSAAGANGTAAFAWYQDYLPESFSSPGPSIMYFSKDGTRLPTPEIRRKPDLGAPDGVNTSFFSGDSAEDSDTFPNFFGTSAAAPHAAAVAALVVEKAGGPGSISPAKLSQVLKKTARAHDSKPNFAAAQASFGVGTVHVTATGDGQSRSQFDTEVFRVGLSAPEGYTLKSVTLDLSTANGQRKLLGNPAPGIQLDPRVGPGLPITLGTLKDINAADVSFSALSDVVPFSKTLTVSFAPGSFGRKSVVHFGVDRDEVATGGGGNSADLLVGGTISGVVAGPSGDIPFTGTFSQALRRGHSTSEGMGLVDALSAVQSLP</sequence>
<accession>A0ABU9BP42</accession>
<dbReference type="InterPro" id="IPR034075">
    <property type="entry name" value="Glr3161-like_dom"/>
</dbReference>
<dbReference type="SUPFAM" id="SSF52743">
    <property type="entry name" value="Subtilisin-like"/>
    <property type="match status" value="1"/>
</dbReference>
<keyword evidence="7" id="KW-1185">Reference proteome</keyword>
<proteinExistence type="predicted"/>
<evidence type="ECO:0000256" key="3">
    <source>
        <dbReference type="ARBA" id="ARBA00022825"/>
    </source>
</evidence>
<reference evidence="6 7" key="1">
    <citation type="submission" date="2024-04" db="EMBL/GenBank/DDBJ databases">
        <title>Novel species of the genus Ideonella isolated from streams.</title>
        <authorList>
            <person name="Lu H."/>
        </authorList>
    </citation>
    <scope>NUCLEOTIDE SEQUENCE [LARGE SCALE GENOMIC DNA]</scope>
    <source>
        <strain evidence="6 7">DXS29W</strain>
    </source>
</reference>
<dbReference type="CDD" id="cd05562">
    <property type="entry name" value="Peptidases_S53_like"/>
    <property type="match status" value="1"/>
</dbReference>
<dbReference type="PROSITE" id="PS51257">
    <property type="entry name" value="PROKAR_LIPOPROTEIN"/>
    <property type="match status" value="1"/>
</dbReference>
<dbReference type="Gene3D" id="2.60.120.380">
    <property type="match status" value="1"/>
</dbReference>
<gene>
    <name evidence="6" type="ORF">AACH06_12920</name>
</gene>
<dbReference type="InterPro" id="IPR023828">
    <property type="entry name" value="Peptidase_S8_Ser-AS"/>
</dbReference>
<dbReference type="InterPro" id="IPR000209">
    <property type="entry name" value="Peptidase_S8/S53_dom"/>
</dbReference>
<comment type="caution">
    <text evidence="6">The sequence shown here is derived from an EMBL/GenBank/DDBJ whole genome shotgun (WGS) entry which is preliminary data.</text>
</comment>
<keyword evidence="2" id="KW-0378">Hydrolase</keyword>
<evidence type="ECO:0000256" key="1">
    <source>
        <dbReference type="ARBA" id="ARBA00022670"/>
    </source>
</evidence>
<dbReference type="Pfam" id="PF00082">
    <property type="entry name" value="Peptidase_S8"/>
    <property type="match status" value="1"/>
</dbReference>
<feature type="signal peptide" evidence="4">
    <location>
        <begin position="1"/>
        <end position="24"/>
    </location>
</feature>
<dbReference type="RefSeq" id="WP_341426107.1">
    <property type="nucleotide sequence ID" value="NZ_JBBUTG010000006.1"/>
</dbReference>
<organism evidence="6 7">
    <name type="scientific">Ideonella lacteola</name>
    <dbReference type="NCBI Taxonomy" id="2984193"/>
    <lineage>
        <taxon>Bacteria</taxon>
        <taxon>Pseudomonadati</taxon>
        <taxon>Pseudomonadota</taxon>
        <taxon>Betaproteobacteria</taxon>
        <taxon>Burkholderiales</taxon>
        <taxon>Sphaerotilaceae</taxon>
        <taxon>Ideonella</taxon>
    </lineage>
</organism>
<dbReference type="EMBL" id="JBBUTG010000006">
    <property type="protein sequence ID" value="MEK8031722.1"/>
    <property type="molecule type" value="Genomic_DNA"/>
</dbReference>
<keyword evidence="1" id="KW-0645">Protease</keyword>
<feature type="domain" description="Peptidase S8/S53" evidence="5">
    <location>
        <begin position="305"/>
        <end position="614"/>
    </location>
</feature>
<evidence type="ECO:0000259" key="5">
    <source>
        <dbReference type="Pfam" id="PF00082"/>
    </source>
</evidence>
<keyword evidence="3" id="KW-0720">Serine protease</keyword>
<dbReference type="PROSITE" id="PS00138">
    <property type="entry name" value="SUBTILASE_SER"/>
    <property type="match status" value="1"/>
</dbReference>
<evidence type="ECO:0000313" key="7">
    <source>
        <dbReference type="Proteomes" id="UP001371218"/>
    </source>
</evidence>
<evidence type="ECO:0000256" key="2">
    <source>
        <dbReference type="ARBA" id="ARBA00022801"/>
    </source>
</evidence>
<dbReference type="Gene3D" id="3.40.50.200">
    <property type="entry name" value="Peptidase S8/S53 domain"/>
    <property type="match status" value="1"/>
</dbReference>
<dbReference type="Proteomes" id="UP001371218">
    <property type="component" value="Unassembled WGS sequence"/>
</dbReference>
<feature type="chain" id="PRO_5045688054" evidence="4">
    <location>
        <begin position="25"/>
        <end position="796"/>
    </location>
</feature>
<protein>
    <submittedName>
        <fullName evidence="6">S8 family serine peptidase</fullName>
    </submittedName>
</protein>
<name>A0ABU9BP42_9BURK</name>
<keyword evidence="4" id="KW-0732">Signal</keyword>
<evidence type="ECO:0000256" key="4">
    <source>
        <dbReference type="SAM" id="SignalP"/>
    </source>
</evidence>
<dbReference type="InterPro" id="IPR036852">
    <property type="entry name" value="Peptidase_S8/S53_dom_sf"/>
</dbReference>